<dbReference type="Proteomes" id="UP000585474">
    <property type="component" value="Unassembled WGS sequence"/>
</dbReference>
<evidence type="ECO:0000313" key="2">
    <source>
        <dbReference type="EMBL" id="GFS45339.1"/>
    </source>
</evidence>
<dbReference type="OrthoDB" id="1918709at2759"/>
<feature type="compositionally biased region" description="Basic and acidic residues" evidence="1">
    <location>
        <begin position="1"/>
        <end position="17"/>
    </location>
</feature>
<name>A0A7J0DYG0_9ERIC</name>
<keyword evidence="3" id="KW-1185">Reference proteome</keyword>
<reference evidence="3" key="1">
    <citation type="submission" date="2019-07" db="EMBL/GenBank/DDBJ databases">
        <title>De Novo Assembly of kiwifruit Actinidia rufa.</title>
        <authorList>
            <person name="Sugita-Konishi S."/>
            <person name="Sato K."/>
            <person name="Mori E."/>
            <person name="Abe Y."/>
            <person name="Kisaki G."/>
            <person name="Hamano K."/>
            <person name="Suezawa K."/>
            <person name="Otani M."/>
            <person name="Fukuda T."/>
            <person name="Manabe T."/>
            <person name="Gomi K."/>
            <person name="Tabuchi M."/>
            <person name="Akimitsu K."/>
            <person name="Kataoka I."/>
        </authorList>
    </citation>
    <scope>NUCLEOTIDE SEQUENCE [LARGE SCALE GENOMIC DNA]</scope>
    <source>
        <strain evidence="3">cv. Fuchu</strain>
    </source>
</reference>
<accession>A0A7J0DYG0</accession>
<dbReference type="PANTHER" id="PTHR31865">
    <property type="entry name" value="OSJNBA0071G03.3 PROTEIN"/>
    <property type="match status" value="1"/>
</dbReference>
<dbReference type="AlphaFoldDB" id="A0A7J0DYG0"/>
<sequence>MGSSVREKQLNQEEEKQLPLSASISTTQADITTPLPTVPTTNIPATTTTPTVTTPVFNPAVSNPTDSTAASTSPSGGSSSWCVASQSASQTALQVALDYACGYGGLTVLQFSPAEAVTTPIQSGIMLLMHSILTIGRIHSLIAAILVARLSLLALTQPASESSPYGQTMRPPKDLRSTSKMVPPSLVHELLYVNNNKATRLSLLLSAIDLTFQRSDDLQRSPKTSNEAYSTVSGVLDLGFGFNYEEILELCNTLLALELYYSMNQRFLDDQQKLPEAAAETCSSGSDLIANWKISSPGE</sequence>
<evidence type="ECO:0000313" key="3">
    <source>
        <dbReference type="Proteomes" id="UP000585474"/>
    </source>
</evidence>
<dbReference type="Pfam" id="PF07939">
    <property type="entry name" value="DUF1685"/>
    <property type="match status" value="1"/>
</dbReference>
<gene>
    <name evidence="2" type="ORF">Acr_00g0095590</name>
</gene>
<comment type="caution">
    <text evidence="2">The sequence shown here is derived from an EMBL/GenBank/DDBJ whole genome shotgun (WGS) entry which is preliminary data.</text>
</comment>
<feature type="region of interest" description="Disordered" evidence="1">
    <location>
        <begin position="1"/>
        <end position="76"/>
    </location>
</feature>
<evidence type="ECO:0000256" key="1">
    <source>
        <dbReference type="SAM" id="MobiDB-lite"/>
    </source>
</evidence>
<dbReference type="PANTHER" id="PTHR31865:SF0">
    <property type="entry name" value="EXPRESSED PROTEIN"/>
    <property type="match status" value="1"/>
</dbReference>
<feature type="compositionally biased region" description="Low complexity" evidence="1">
    <location>
        <begin position="38"/>
        <end position="76"/>
    </location>
</feature>
<protein>
    <submittedName>
        <fullName evidence="2">Uncharacterized protein</fullName>
    </submittedName>
</protein>
<dbReference type="InterPro" id="IPR012881">
    <property type="entry name" value="DUF1685"/>
</dbReference>
<organism evidence="2 3">
    <name type="scientific">Actinidia rufa</name>
    <dbReference type="NCBI Taxonomy" id="165716"/>
    <lineage>
        <taxon>Eukaryota</taxon>
        <taxon>Viridiplantae</taxon>
        <taxon>Streptophyta</taxon>
        <taxon>Embryophyta</taxon>
        <taxon>Tracheophyta</taxon>
        <taxon>Spermatophyta</taxon>
        <taxon>Magnoliopsida</taxon>
        <taxon>eudicotyledons</taxon>
        <taxon>Gunneridae</taxon>
        <taxon>Pentapetalae</taxon>
        <taxon>asterids</taxon>
        <taxon>Ericales</taxon>
        <taxon>Actinidiaceae</taxon>
        <taxon>Actinidia</taxon>
    </lineage>
</organism>
<proteinExistence type="predicted"/>
<dbReference type="EMBL" id="BJWL01000447">
    <property type="protein sequence ID" value="GFS45339.1"/>
    <property type="molecule type" value="Genomic_DNA"/>
</dbReference>
<feature type="compositionally biased region" description="Polar residues" evidence="1">
    <location>
        <begin position="20"/>
        <end position="35"/>
    </location>
</feature>